<feature type="domain" description="F-box" evidence="1">
    <location>
        <begin position="22"/>
        <end position="68"/>
    </location>
</feature>
<dbReference type="AlphaFoldDB" id="A0A1I7UT76"/>
<dbReference type="InterPro" id="IPR001810">
    <property type="entry name" value="F-box_dom"/>
</dbReference>
<sequence length="316" mass="36969">MAPSLSIRIFIRPPIDSSSTMSFPLLRLPEVALGEVVKNFIPIEILFLVQRSQKARRLISRHRRLHPIKITEVDGQSDSYVQIFYGDREVLRIFAVNQGKFNLFWRFKTRIAVRYLVHNEMDTLISFWTEKVKAFQEILDFLNEIFRIKEISFEIVKGPSNWVVPVFEYVKAKIGKSEASNGRHSIESERYPKVFSWLLGGLFRMDQLQGPFAWFMTTEILIALRNCKHINLEYIRLNAIDMNKVLREYTKNPGNLQELRITYPGDADLKGMVKGLNIVRFENKETNPKYWFITDNGIRFSLTKENIGAIMISRDN</sequence>
<evidence type="ECO:0000259" key="1">
    <source>
        <dbReference type="PROSITE" id="PS50181"/>
    </source>
</evidence>
<dbReference type="WBParaSite" id="Csp11.Scaffold630.g19106.t2">
    <property type="protein sequence ID" value="Csp11.Scaffold630.g19106.t2"/>
    <property type="gene ID" value="Csp11.Scaffold630.g19106"/>
</dbReference>
<evidence type="ECO:0000313" key="3">
    <source>
        <dbReference type="WBParaSite" id="Csp11.Scaffold630.g19106.t2"/>
    </source>
</evidence>
<proteinExistence type="predicted"/>
<keyword evidence="2" id="KW-1185">Reference proteome</keyword>
<dbReference type="eggNOG" id="ENOG502TKI5">
    <property type="taxonomic scope" value="Eukaryota"/>
</dbReference>
<dbReference type="Proteomes" id="UP000095282">
    <property type="component" value="Unplaced"/>
</dbReference>
<reference evidence="3" key="1">
    <citation type="submission" date="2016-11" db="UniProtKB">
        <authorList>
            <consortium name="WormBaseParasite"/>
        </authorList>
    </citation>
    <scope>IDENTIFICATION</scope>
</reference>
<organism evidence="2 3">
    <name type="scientific">Caenorhabditis tropicalis</name>
    <dbReference type="NCBI Taxonomy" id="1561998"/>
    <lineage>
        <taxon>Eukaryota</taxon>
        <taxon>Metazoa</taxon>
        <taxon>Ecdysozoa</taxon>
        <taxon>Nematoda</taxon>
        <taxon>Chromadorea</taxon>
        <taxon>Rhabditida</taxon>
        <taxon>Rhabditina</taxon>
        <taxon>Rhabditomorpha</taxon>
        <taxon>Rhabditoidea</taxon>
        <taxon>Rhabditidae</taxon>
        <taxon>Peloderinae</taxon>
        <taxon>Caenorhabditis</taxon>
    </lineage>
</organism>
<dbReference type="PANTHER" id="PTHR21503">
    <property type="entry name" value="F-BOX-CONTAINING HYPOTHETICAL PROTEIN C.ELEGANS"/>
    <property type="match status" value="1"/>
</dbReference>
<accession>A0A1I7UT76</accession>
<evidence type="ECO:0000313" key="2">
    <source>
        <dbReference type="Proteomes" id="UP000095282"/>
    </source>
</evidence>
<dbReference type="PANTHER" id="PTHR21503:SF8">
    <property type="entry name" value="F-BOX ASSOCIATED DOMAIN-CONTAINING PROTEIN-RELATED"/>
    <property type="match status" value="1"/>
</dbReference>
<dbReference type="PROSITE" id="PS50181">
    <property type="entry name" value="FBOX"/>
    <property type="match status" value="1"/>
</dbReference>
<protein>
    <submittedName>
        <fullName evidence="3">F-box domain-containing protein</fullName>
    </submittedName>
</protein>
<name>A0A1I7UT76_9PELO</name>